<dbReference type="AlphaFoldDB" id="A0A095TAT2"/>
<reference evidence="3" key="1">
    <citation type="submission" date="2014-12" db="EMBL/GenBank/DDBJ databases">
        <title>The draft genome of the Tatumella morbirosei type strain, LMG23360T isolated from pineapple rot.</title>
        <authorList>
            <person name="Smits T.H."/>
            <person name="Palmer M."/>
            <person name="Venter S.N."/>
            <person name="Duffy B."/>
            <person name="Steenkamp E.T."/>
            <person name="Chan W.Y."/>
            <person name="Coutinho T.A."/>
            <person name="Coetzee M.P."/>
            <person name="De Maayer P."/>
        </authorList>
    </citation>
    <scope>NUCLEOTIDE SEQUENCE [LARGE SCALE GENOMIC DNA]</scope>
    <source>
        <strain evidence="3">LMG 23360</strain>
    </source>
</reference>
<dbReference type="EMBL" id="JPKR02000002">
    <property type="protein sequence ID" value="KGD73594.1"/>
    <property type="molecule type" value="Genomic_DNA"/>
</dbReference>
<sequence length="216" mass="24803">MNISVQRVEESKKHLAELGEIQSRTQFGGYSLSVEKIVFALVSDGELYLRASETMQRYLQQRTLQPFIFHKRGQSISLNYFKVDSRLWHHTDELLALSRGSLNEARALREAQLNCQRLKDLPNLSIRLEMLLIEVGVTTTTRLRDLGAKQCWARLRSKNRHLGLKTLYALQGAISGQHQEVLAREVREELKHWYQQFTQSSALTTCKATKGSSFPS</sequence>
<dbReference type="PANTHER" id="PTHR36121">
    <property type="entry name" value="PROTEIN SXY"/>
    <property type="match status" value="1"/>
</dbReference>
<evidence type="ECO:0000313" key="3">
    <source>
        <dbReference type="EMBL" id="KGD73594.1"/>
    </source>
</evidence>
<dbReference type="STRING" id="642227.HA49_10045"/>
<dbReference type="Pfam" id="PF04994">
    <property type="entry name" value="TfoX_C"/>
    <property type="match status" value="1"/>
</dbReference>
<feature type="domain" description="TfoX C-terminal" evidence="2">
    <location>
        <begin position="116"/>
        <end position="194"/>
    </location>
</feature>
<dbReference type="GO" id="GO:0030420">
    <property type="term" value="P:establishment of competence for transformation"/>
    <property type="evidence" value="ECO:0007669"/>
    <property type="project" value="InterPro"/>
</dbReference>
<dbReference type="Gene3D" id="3.30.1460.30">
    <property type="entry name" value="YgaC/TfoX-N like chaperone"/>
    <property type="match status" value="1"/>
</dbReference>
<dbReference type="eggNOG" id="COG3070">
    <property type="taxonomic scope" value="Bacteria"/>
</dbReference>
<accession>A0A095TAT2</accession>
<dbReference type="OrthoDB" id="4225809at2"/>
<evidence type="ECO:0000259" key="2">
    <source>
        <dbReference type="Pfam" id="PF04994"/>
    </source>
</evidence>
<dbReference type="RefSeq" id="WP_038019893.1">
    <property type="nucleotide sequence ID" value="NZ_JPKR02000002.1"/>
</dbReference>
<feature type="domain" description="TfoX N-terminal" evidence="1">
    <location>
        <begin position="14"/>
        <end position="104"/>
    </location>
</feature>
<proteinExistence type="predicted"/>
<name>A0A095TAT2_9GAMM</name>
<gene>
    <name evidence="3" type="ORF">HA49_10045</name>
</gene>
<keyword evidence="4" id="KW-1185">Reference proteome</keyword>
<dbReference type="Proteomes" id="UP000029577">
    <property type="component" value="Unassembled WGS sequence"/>
</dbReference>
<dbReference type="Gene3D" id="1.10.150.20">
    <property type="entry name" value="5' to 3' exonuclease, C-terminal subdomain"/>
    <property type="match status" value="1"/>
</dbReference>
<dbReference type="InterPro" id="IPR007077">
    <property type="entry name" value="TfoX_C"/>
</dbReference>
<protein>
    <submittedName>
        <fullName evidence="3">Competence protein TfoX</fullName>
    </submittedName>
</protein>
<dbReference type="PIRSF" id="PIRSF028788">
    <property type="entry name" value="TfoX_Sxy"/>
    <property type="match status" value="1"/>
</dbReference>
<dbReference type="InterPro" id="IPR026256">
    <property type="entry name" value="TfoX-like_gammaprotbact"/>
</dbReference>
<dbReference type="SUPFAM" id="SSF159894">
    <property type="entry name" value="YgaC/TfoX-N like"/>
    <property type="match status" value="1"/>
</dbReference>
<comment type="caution">
    <text evidence="3">The sequence shown here is derived from an EMBL/GenBank/DDBJ whole genome shotgun (WGS) entry which is preliminary data.</text>
</comment>
<evidence type="ECO:0000259" key="1">
    <source>
        <dbReference type="Pfam" id="PF04993"/>
    </source>
</evidence>
<organism evidence="3 4">
    <name type="scientific">Tatumella morbirosei</name>
    <dbReference type="NCBI Taxonomy" id="642227"/>
    <lineage>
        <taxon>Bacteria</taxon>
        <taxon>Pseudomonadati</taxon>
        <taxon>Pseudomonadota</taxon>
        <taxon>Gammaproteobacteria</taxon>
        <taxon>Enterobacterales</taxon>
        <taxon>Erwiniaceae</taxon>
        <taxon>Tatumella</taxon>
    </lineage>
</organism>
<dbReference type="InterPro" id="IPR007076">
    <property type="entry name" value="TfoX_N"/>
</dbReference>
<evidence type="ECO:0000313" key="4">
    <source>
        <dbReference type="Proteomes" id="UP000029577"/>
    </source>
</evidence>
<dbReference type="Pfam" id="PF04993">
    <property type="entry name" value="TfoX_N"/>
    <property type="match status" value="1"/>
</dbReference>
<dbReference type="PANTHER" id="PTHR36121:SF1">
    <property type="entry name" value="PROTEIN SXY"/>
    <property type="match status" value="1"/>
</dbReference>
<dbReference type="InterPro" id="IPR047525">
    <property type="entry name" value="TfoX-like"/>
</dbReference>